<feature type="region of interest" description="Disordered" evidence="1">
    <location>
        <begin position="61"/>
        <end position="85"/>
    </location>
</feature>
<comment type="caution">
    <text evidence="2">The sequence shown here is derived from an EMBL/GenBank/DDBJ whole genome shotgun (WGS) entry which is preliminary data.</text>
</comment>
<evidence type="ECO:0000256" key="1">
    <source>
        <dbReference type="SAM" id="MobiDB-lite"/>
    </source>
</evidence>
<dbReference type="AlphaFoldDB" id="A0A6N7PTN4"/>
<evidence type="ECO:0000313" key="3">
    <source>
        <dbReference type="Proteomes" id="UP000440224"/>
    </source>
</evidence>
<name>A0A6N7PTN4_9BACT</name>
<gene>
    <name evidence="2" type="ORF">GF068_09500</name>
</gene>
<evidence type="ECO:0008006" key="4">
    <source>
        <dbReference type="Google" id="ProtNLM"/>
    </source>
</evidence>
<evidence type="ECO:0000313" key="2">
    <source>
        <dbReference type="EMBL" id="MRG92161.1"/>
    </source>
</evidence>
<feature type="compositionally biased region" description="Basic and acidic residues" evidence="1">
    <location>
        <begin position="485"/>
        <end position="494"/>
    </location>
</feature>
<dbReference type="Proteomes" id="UP000440224">
    <property type="component" value="Unassembled WGS sequence"/>
</dbReference>
<proteinExistence type="predicted"/>
<accession>A0A6N7PTN4</accession>
<feature type="region of interest" description="Disordered" evidence="1">
    <location>
        <begin position="485"/>
        <end position="504"/>
    </location>
</feature>
<dbReference type="EMBL" id="WJIE01000002">
    <property type="protein sequence ID" value="MRG92161.1"/>
    <property type="molecule type" value="Genomic_DNA"/>
</dbReference>
<reference evidence="2 3" key="1">
    <citation type="submission" date="2019-10" db="EMBL/GenBank/DDBJ databases">
        <title>A soil myxobacterium in the family Polyangiaceae.</title>
        <authorList>
            <person name="Li Y."/>
            <person name="Wang J."/>
        </authorList>
    </citation>
    <scope>NUCLEOTIDE SEQUENCE [LARGE SCALE GENOMIC DNA]</scope>
    <source>
        <strain evidence="2 3">DSM 14734</strain>
    </source>
</reference>
<sequence length="504" mass="56416">MYPEKIPFRRILVAESPVRPPGERHAKPLPCQVGLLPWVVDRNWLTICVLATFRFDPSSSLSPIPLEPAPPRRLHAGPSEPGEPARFDDFVPMRLAVDLTLTGHVEILPMPSGTLGPRLPARHAEVGLGDRRLRFEVQADEPGRIPLRPPYTRALHGRAIDLGPAPCHDGSRHHFQHPEDFDLRAYQAGTFEIAYEPDEVKSIYIAGLGPDPAGAMEIALPAYAPRALVDYMQPRVRRGDVRLFLDGVAIDLDQSTVDVTWRGLVETTDKPHLDVDRIVLGWAPPARWTEDPQGAWDDNLRELPRGRFRYAVTREDARKGEDPPALREEELLMARYETWGHPNAAEPEMPPHEAAQVAAELSEGRWTRAEVLARHGIDEYTWGIEERAWAQRLASVREEPDGGPSAEYVRAFQRASQELATPREAEITPEEFVEIAAKMRREDPTKVLAKAGLGIAAFGRIERRFREKAAEDKAFAAELARLVEGEETRYEGPKGGETSEEGRG</sequence>
<organism evidence="2 3">
    <name type="scientific">Polyangium spumosum</name>
    <dbReference type="NCBI Taxonomy" id="889282"/>
    <lineage>
        <taxon>Bacteria</taxon>
        <taxon>Pseudomonadati</taxon>
        <taxon>Myxococcota</taxon>
        <taxon>Polyangia</taxon>
        <taxon>Polyangiales</taxon>
        <taxon>Polyangiaceae</taxon>
        <taxon>Polyangium</taxon>
    </lineage>
</organism>
<protein>
    <recommendedName>
        <fullName evidence="4">DUF2169 domain-containing protein</fullName>
    </recommendedName>
</protein>
<keyword evidence="3" id="KW-1185">Reference proteome</keyword>